<dbReference type="Proteomes" id="UP000012062">
    <property type="component" value="Unassembled WGS sequence"/>
</dbReference>
<evidence type="ECO:0000313" key="2">
    <source>
        <dbReference type="Proteomes" id="UP000012062"/>
    </source>
</evidence>
<organism evidence="1 2">
    <name type="scientific">Mesorhizobium metallidurans STM 2683</name>
    <dbReference type="NCBI Taxonomy" id="1297569"/>
    <lineage>
        <taxon>Bacteria</taxon>
        <taxon>Pseudomonadati</taxon>
        <taxon>Pseudomonadota</taxon>
        <taxon>Alphaproteobacteria</taxon>
        <taxon>Hyphomicrobiales</taxon>
        <taxon>Phyllobacteriaceae</taxon>
        <taxon>Mesorhizobium</taxon>
    </lineage>
</organism>
<dbReference type="AlphaFoldDB" id="M5EZ18"/>
<proteinExistence type="predicted"/>
<keyword evidence="2" id="KW-1185">Reference proteome</keyword>
<comment type="caution">
    <text evidence="1">The sequence shown here is derived from an EMBL/GenBank/DDBJ whole genome shotgun (WGS) entry which is preliminary data.</text>
</comment>
<sequence length="26" mass="3164">MWAWVGIWLWSWLIAMYSPNAMPHSE</sequence>
<evidence type="ECO:0000313" key="1">
    <source>
        <dbReference type="EMBL" id="CCV04801.1"/>
    </source>
</evidence>
<dbReference type="EMBL" id="CAUM01000044">
    <property type="protein sequence ID" value="CCV04801.1"/>
    <property type="molecule type" value="Genomic_DNA"/>
</dbReference>
<name>M5EZ18_9HYPH</name>
<gene>
    <name evidence="1" type="ORF">MESS2_1380021</name>
</gene>
<protein>
    <submittedName>
        <fullName evidence="1">Uncharacterized protein</fullName>
    </submittedName>
</protein>
<reference evidence="1 2" key="1">
    <citation type="submission" date="2013-02" db="EMBL/GenBank/DDBJ databases">
        <authorList>
            <person name="Genoscope - CEA"/>
        </authorList>
    </citation>
    <scope>NUCLEOTIDE SEQUENCE [LARGE SCALE GENOMIC DNA]</scope>
    <source>
        <strain evidence="1 2">STM 2683</strain>
    </source>
</reference>
<accession>M5EZ18</accession>